<evidence type="ECO:0000256" key="4">
    <source>
        <dbReference type="ARBA" id="ARBA00022448"/>
    </source>
</evidence>
<keyword evidence="13" id="KW-1185">Reference proteome</keyword>
<evidence type="ECO:0000313" key="13">
    <source>
        <dbReference type="Proteomes" id="UP001163046"/>
    </source>
</evidence>
<gene>
    <name evidence="12" type="primary">SIL1_2</name>
    <name evidence="12" type="ORF">OS493_012084</name>
</gene>
<evidence type="ECO:0000313" key="12">
    <source>
        <dbReference type="EMBL" id="KAJ7392421.1"/>
    </source>
</evidence>
<evidence type="ECO:0000259" key="11">
    <source>
        <dbReference type="Pfam" id="PF08609"/>
    </source>
</evidence>
<dbReference type="PANTHER" id="PTHR19316:SF35">
    <property type="entry name" value="NUCLEOTIDE EXCHANGE FACTOR SIL1"/>
    <property type="match status" value="1"/>
</dbReference>
<dbReference type="SUPFAM" id="SSF48371">
    <property type="entry name" value="ARM repeat"/>
    <property type="match status" value="1"/>
</dbReference>
<dbReference type="PANTHER" id="PTHR19316">
    <property type="entry name" value="PROTEIN FOLDING REGULATOR"/>
    <property type="match status" value="1"/>
</dbReference>
<dbReference type="OrthoDB" id="448649at2759"/>
<evidence type="ECO:0000256" key="7">
    <source>
        <dbReference type="ARBA" id="ARBA00022927"/>
    </source>
</evidence>
<dbReference type="InterPro" id="IPR016024">
    <property type="entry name" value="ARM-type_fold"/>
</dbReference>
<dbReference type="Gene3D" id="1.25.10.10">
    <property type="entry name" value="Leucine-rich Repeat Variant"/>
    <property type="match status" value="1"/>
</dbReference>
<dbReference type="InterPro" id="IPR013918">
    <property type="entry name" value="Nucleotide_exch_fac_Fes1"/>
</dbReference>
<dbReference type="GO" id="GO:0005788">
    <property type="term" value="C:endoplasmic reticulum lumen"/>
    <property type="evidence" value="ECO:0007669"/>
    <property type="project" value="UniProtKB-SubCell"/>
</dbReference>
<accession>A0A9X0A2U3</accession>
<feature type="signal peptide" evidence="10">
    <location>
        <begin position="1"/>
        <end position="17"/>
    </location>
</feature>
<evidence type="ECO:0000256" key="1">
    <source>
        <dbReference type="ARBA" id="ARBA00004319"/>
    </source>
</evidence>
<evidence type="ECO:0000256" key="5">
    <source>
        <dbReference type="ARBA" id="ARBA00022729"/>
    </source>
</evidence>
<dbReference type="Proteomes" id="UP001163046">
    <property type="component" value="Unassembled WGS sequence"/>
</dbReference>
<keyword evidence="6" id="KW-0256">Endoplasmic reticulum</keyword>
<dbReference type="InterPro" id="IPR011989">
    <property type="entry name" value="ARM-like"/>
</dbReference>
<evidence type="ECO:0000256" key="9">
    <source>
        <dbReference type="ARBA" id="ARBA00023180"/>
    </source>
</evidence>
<name>A0A9X0A2U3_9CNID</name>
<dbReference type="InterPro" id="IPR050693">
    <property type="entry name" value="Hsp70_NEF-Inhibitors"/>
</dbReference>
<keyword evidence="7" id="KW-0653">Protein transport</keyword>
<comment type="subcellular location">
    <subcellularLocation>
        <location evidence="1">Endoplasmic reticulum lumen</location>
    </subcellularLocation>
</comment>
<keyword evidence="4" id="KW-0813">Transport</keyword>
<dbReference type="GO" id="GO:0000774">
    <property type="term" value="F:adenyl-nucleotide exchange factor activity"/>
    <property type="evidence" value="ECO:0007669"/>
    <property type="project" value="TreeGrafter"/>
</dbReference>
<evidence type="ECO:0000256" key="8">
    <source>
        <dbReference type="ARBA" id="ARBA00023010"/>
    </source>
</evidence>
<dbReference type="EMBL" id="MU825401">
    <property type="protein sequence ID" value="KAJ7392421.1"/>
    <property type="molecule type" value="Genomic_DNA"/>
</dbReference>
<evidence type="ECO:0000256" key="6">
    <source>
        <dbReference type="ARBA" id="ARBA00022824"/>
    </source>
</evidence>
<evidence type="ECO:0000256" key="10">
    <source>
        <dbReference type="SAM" id="SignalP"/>
    </source>
</evidence>
<dbReference type="Pfam" id="PF08609">
    <property type="entry name" value="Fes1"/>
    <property type="match status" value="1"/>
</dbReference>
<keyword evidence="5 10" id="KW-0732">Signal</keyword>
<evidence type="ECO:0000256" key="3">
    <source>
        <dbReference type="ARBA" id="ARBA00015352"/>
    </source>
</evidence>
<dbReference type="GO" id="GO:0015031">
    <property type="term" value="P:protein transport"/>
    <property type="evidence" value="ECO:0007669"/>
    <property type="project" value="UniProtKB-KW"/>
</dbReference>
<comment type="caution">
    <text evidence="12">The sequence shown here is derived from an EMBL/GenBank/DDBJ whole genome shotgun (WGS) entry which is preliminary data.</text>
</comment>
<feature type="chain" id="PRO_5040928948" description="Nucleotide exchange factor SIL1" evidence="10">
    <location>
        <begin position="18"/>
        <end position="251"/>
    </location>
</feature>
<organism evidence="12 13">
    <name type="scientific">Desmophyllum pertusum</name>
    <dbReference type="NCBI Taxonomy" id="174260"/>
    <lineage>
        <taxon>Eukaryota</taxon>
        <taxon>Metazoa</taxon>
        <taxon>Cnidaria</taxon>
        <taxon>Anthozoa</taxon>
        <taxon>Hexacorallia</taxon>
        <taxon>Scleractinia</taxon>
        <taxon>Caryophylliina</taxon>
        <taxon>Caryophylliidae</taxon>
        <taxon>Desmophyllum</taxon>
    </lineage>
</organism>
<evidence type="ECO:0000256" key="2">
    <source>
        <dbReference type="ARBA" id="ARBA00010588"/>
    </source>
</evidence>
<keyword evidence="8" id="KW-0811">Translocation</keyword>
<feature type="domain" description="Nucleotide exchange factor Fes1" evidence="11">
    <location>
        <begin position="145"/>
        <end position="216"/>
    </location>
</feature>
<protein>
    <recommendedName>
        <fullName evidence="3">Nucleotide exchange factor SIL1</fullName>
    </recommendedName>
</protein>
<sequence length="251" mass="28451">MLQYLVLLVLLSTSSYGDQQEGLVLVQTDDDTNENDVKVTTNAEHIDDADLEVFQPTSSWQAILPGQGIPAGLHVRMNLQTGEKEAKFMDGDDGSKYKVNKQDSKQKFIPIDKNFISKQHLKEALKDFKDKFHDEIPDGENNYEQLQSQLDASKKYRSIDEIRKELEGVDLFIKKDIEILTKHVETLNSSSSSLAEKEHALDELEYFVHQIDNARDFDTIGGLSLVIKLMNSTEEGLKRRACYVLGSAVQR</sequence>
<keyword evidence="9" id="KW-0325">Glycoprotein</keyword>
<dbReference type="AlphaFoldDB" id="A0A9X0A2U3"/>
<comment type="similarity">
    <text evidence="2">Belongs to the SIL1 family.</text>
</comment>
<proteinExistence type="inferred from homology"/>
<reference evidence="12" key="1">
    <citation type="submission" date="2023-01" db="EMBL/GenBank/DDBJ databases">
        <title>Genome assembly of the deep-sea coral Lophelia pertusa.</title>
        <authorList>
            <person name="Herrera S."/>
            <person name="Cordes E."/>
        </authorList>
    </citation>
    <scope>NUCLEOTIDE SEQUENCE</scope>
    <source>
        <strain evidence="12">USNM1676648</strain>
        <tissue evidence="12">Polyp</tissue>
    </source>
</reference>